<dbReference type="Proteomes" id="UP000008467">
    <property type="component" value="Chromosome"/>
</dbReference>
<organism evidence="1 2">
    <name type="scientific">Cellulosilyticum lentocellum (strain ATCC 49066 / DSM 5427 / NCIMB 11756 / RHM5)</name>
    <name type="common">Clostridium lentocellum</name>
    <dbReference type="NCBI Taxonomy" id="642492"/>
    <lineage>
        <taxon>Bacteria</taxon>
        <taxon>Bacillati</taxon>
        <taxon>Bacillota</taxon>
        <taxon>Clostridia</taxon>
        <taxon>Lachnospirales</taxon>
        <taxon>Cellulosilyticaceae</taxon>
        <taxon>Cellulosilyticum</taxon>
    </lineage>
</organism>
<gene>
    <name evidence="1" type="ordered locus">Clole_2906</name>
</gene>
<dbReference type="HOGENOM" id="CLU_3388707_0_0_9"/>
<proteinExistence type="predicted"/>
<evidence type="ECO:0000313" key="2">
    <source>
        <dbReference type="Proteomes" id="UP000008467"/>
    </source>
</evidence>
<protein>
    <submittedName>
        <fullName evidence="1">Uncharacterized protein</fullName>
    </submittedName>
</protein>
<reference evidence="1 2" key="1">
    <citation type="journal article" date="2011" name="J. Bacteriol.">
        <title>Complete genome sequence of the cellulose-degrading bacterium Cellulosilyticum lentocellum.</title>
        <authorList>
            <consortium name="US DOE Joint Genome Institute"/>
            <person name="Miller D.A."/>
            <person name="Suen G."/>
            <person name="Bruce D."/>
            <person name="Copeland A."/>
            <person name="Cheng J.F."/>
            <person name="Detter C."/>
            <person name="Goodwin L.A."/>
            <person name="Han C.S."/>
            <person name="Hauser L.J."/>
            <person name="Land M.L."/>
            <person name="Lapidus A."/>
            <person name="Lucas S."/>
            <person name="Meincke L."/>
            <person name="Pitluck S."/>
            <person name="Tapia R."/>
            <person name="Teshima H."/>
            <person name="Woyke T."/>
            <person name="Fox B.G."/>
            <person name="Angert E.R."/>
            <person name="Currie C.R."/>
        </authorList>
    </citation>
    <scope>NUCLEOTIDE SEQUENCE [LARGE SCALE GENOMIC DNA]</scope>
    <source>
        <strain evidence="2">ATCC 49066 / DSM 5427 / NCIMB 11756 / RHM5</strain>
    </source>
</reference>
<accession>F2JLS7</accession>
<sequence>MIDVKIAFDNNHVRQVVAKVSKHETNRNEELK</sequence>
<name>F2JLS7_CELLD</name>
<evidence type="ECO:0000313" key="1">
    <source>
        <dbReference type="EMBL" id="ADZ84603.1"/>
    </source>
</evidence>
<dbReference type="AlphaFoldDB" id="F2JLS7"/>
<keyword evidence="2" id="KW-1185">Reference proteome</keyword>
<dbReference type="KEGG" id="cle:Clole_2906"/>
<dbReference type="EMBL" id="CP002582">
    <property type="protein sequence ID" value="ADZ84603.1"/>
    <property type="molecule type" value="Genomic_DNA"/>
</dbReference>